<accession>A0A2S6GBW6</accession>
<evidence type="ECO:0008006" key="3">
    <source>
        <dbReference type="Google" id="ProtNLM"/>
    </source>
</evidence>
<evidence type="ECO:0000313" key="1">
    <source>
        <dbReference type="EMBL" id="PPK61853.1"/>
    </source>
</evidence>
<sequence>MGDVDWSALRHNYGAASDIPGLLSQCGDLDSDVAGAALEEVSNLLYHQGGWICSAAPAALPALVDLARGAANHRADVVEVIATIAAEAHVAEPEFVDPAWWAALDAARAGLLALLADPDPGVRRAAIVVVAKGIRHPEAVAALRARWLVEADRVTRWDLVVALGWSSAELAVLLADDDLHVRLAALYALAERAEAARRVDLLVRAALDPDAGLWRDSAWLGDAWRTAGALVEDDQVAAVAFTIGIGRGGADDQRVATVVRAGRVLADWRSAGESLLPLLVDHLDDGLPEVRYRATALLACLGREAERYADRVALEDDGRYRRVTVGDAAVWALARFGDARCVPGLVERLSGDRLGFSCSSVHFDRSVDMLGQPGIHEVLVPLRAYADDLVDAVAGRLTTCDDPALAVNLCSVVAAWGCAAALPAVVAAAADERVLPWAAKAIGALGAAESALELRDRADVPAVAWALCRTGADPELGVAVLLRGVAGGESLDLVADLGDAAAGAVGSLRALTRSGDEWLAVRAAGALWRVAGEVAPVLAEVVEPLGAGAYLPVRVTALRVLADAGERAERVRDVARAVLDNPRRLACSGGWRTFAEDEELRAIAGRLVG</sequence>
<reference evidence="1 2" key="1">
    <citation type="submission" date="2018-02" db="EMBL/GenBank/DDBJ databases">
        <title>Genomic Encyclopedia of Archaeal and Bacterial Type Strains, Phase II (KMG-II): from individual species to whole genera.</title>
        <authorList>
            <person name="Goeker M."/>
        </authorList>
    </citation>
    <scope>NUCLEOTIDE SEQUENCE [LARGE SCALE GENOMIC DNA]</scope>
    <source>
        <strain evidence="1 2">YU 961-1</strain>
    </source>
</reference>
<dbReference type="Gene3D" id="1.25.10.10">
    <property type="entry name" value="Leucine-rich Repeat Variant"/>
    <property type="match status" value="2"/>
</dbReference>
<dbReference type="InterPro" id="IPR011989">
    <property type="entry name" value="ARM-like"/>
</dbReference>
<protein>
    <recommendedName>
        <fullName evidence="3">HEAT repeat protein</fullName>
    </recommendedName>
</protein>
<dbReference type="AlphaFoldDB" id="A0A2S6GBW6"/>
<dbReference type="SMART" id="SM00567">
    <property type="entry name" value="EZ_HEAT"/>
    <property type="match status" value="4"/>
</dbReference>
<comment type="caution">
    <text evidence="1">The sequence shown here is derived from an EMBL/GenBank/DDBJ whole genome shotgun (WGS) entry which is preliminary data.</text>
</comment>
<name>A0A2S6GBW6_9PSEU</name>
<proteinExistence type="predicted"/>
<dbReference type="OrthoDB" id="292843at2"/>
<dbReference type="InterPro" id="IPR004155">
    <property type="entry name" value="PBS_lyase_HEAT"/>
</dbReference>
<keyword evidence="2" id="KW-1185">Reference proteome</keyword>
<dbReference type="InterPro" id="IPR016024">
    <property type="entry name" value="ARM-type_fold"/>
</dbReference>
<dbReference type="EMBL" id="PTIX01000038">
    <property type="protein sequence ID" value="PPK61853.1"/>
    <property type="molecule type" value="Genomic_DNA"/>
</dbReference>
<dbReference type="SUPFAM" id="SSF48371">
    <property type="entry name" value="ARM repeat"/>
    <property type="match status" value="1"/>
</dbReference>
<evidence type="ECO:0000313" key="2">
    <source>
        <dbReference type="Proteomes" id="UP000239203"/>
    </source>
</evidence>
<dbReference type="Proteomes" id="UP000239203">
    <property type="component" value="Unassembled WGS sequence"/>
</dbReference>
<organism evidence="1 2">
    <name type="scientific">Actinokineospora auranticolor</name>
    <dbReference type="NCBI Taxonomy" id="155976"/>
    <lineage>
        <taxon>Bacteria</taxon>
        <taxon>Bacillati</taxon>
        <taxon>Actinomycetota</taxon>
        <taxon>Actinomycetes</taxon>
        <taxon>Pseudonocardiales</taxon>
        <taxon>Pseudonocardiaceae</taxon>
        <taxon>Actinokineospora</taxon>
    </lineage>
</organism>
<gene>
    <name evidence="1" type="ORF">CLV40_1381</name>
</gene>